<protein>
    <submittedName>
        <fullName evidence="1">Uncharacterized protein</fullName>
    </submittedName>
</protein>
<name>A0A1J8QXL8_9AGAM</name>
<sequence length="201" mass="22519">MKASDSLAEEFYSFDVSRVYVRDSFVCLACFILGRLYNAHDGGLPKPLRGVHNKQQKVVMVSGKPGSGKTTFLHFLLRCRLHAKLPIILQENSGGFLLFSNFGVHNFSMSPFPSHRARRLAIIAPNIFRVHYWHGNTEWIIDSSINHPVSIPAPIKGCLDEQDQHSLAVILLAAIPSRGNHCIRTPVLEGLEHQEIDSKLI</sequence>
<evidence type="ECO:0000313" key="1">
    <source>
        <dbReference type="EMBL" id="OJA18224.1"/>
    </source>
</evidence>
<gene>
    <name evidence="1" type="ORF">AZE42_12224</name>
</gene>
<comment type="caution">
    <text evidence="1">The sequence shown here is derived from an EMBL/GenBank/DDBJ whole genome shotgun (WGS) entry which is preliminary data.</text>
</comment>
<dbReference type="Proteomes" id="UP000183567">
    <property type="component" value="Unassembled WGS sequence"/>
</dbReference>
<dbReference type="InterPro" id="IPR027417">
    <property type="entry name" value="P-loop_NTPase"/>
</dbReference>
<evidence type="ECO:0000313" key="2">
    <source>
        <dbReference type="Proteomes" id="UP000183567"/>
    </source>
</evidence>
<accession>A0A1J8QXL8</accession>
<dbReference type="AlphaFoldDB" id="A0A1J8QXL8"/>
<dbReference type="SUPFAM" id="SSF52540">
    <property type="entry name" value="P-loop containing nucleoside triphosphate hydrolases"/>
    <property type="match status" value="2"/>
</dbReference>
<organism evidence="1 2">
    <name type="scientific">Rhizopogon vesiculosus</name>
    <dbReference type="NCBI Taxonomy" id="180088"/>
    <lineage>
        <taxon>Eukaryota</taxon>
        <taxon>Fungi</taxon>
        <taxon>Dikarya</taxon>
        <taxon>Basidiomycota</taxon>
        <taxon>Agaricomycotina</taxon>
        <taxon>Agaricomycetes</taxon>
        <taxon>Agaricomycetidae</taxon>
        <taxon>Boletales</taxon>
        <taxon>Suillineae</taxon>
        <taxon>Rhizopogonaceae</taxon>
        <taxon>Rhizopogon</taxon>
    </lineage>
</organism>
<dbReference type="OrthoDB" id="2649935at2759"/>
<keyword evidence="2" id="KW-1185">Reference proteome</keyword>
<dbReference type="Gene3D" id="3.40.50.300">
    <property type="entry name" value="P-loop containing nucleotide triphosphate hydrolases"/>
    <property type="match status" value="1"/>
</dbReference>
<reference evidence="1 2" key="1">
    <citation type="submission" date="2016-03" db="EMBL/GenBank/DDBJ databases">
        <title>Comparative genomics of the ectomycorrhizal sister species Rhizopogon vinicolor and Rhizopogon vesiculosus (Basidiomycota: Boletales) reveals a divergence of the mating type B locus.</title>
        <authorList>
            <person name="Mujic A.B."/>
            <person name="Kuo A."/>
            <person name="Tritt A."/>
            <person name="Lipzen A."/>
            <person name="Chen C."/>
            <person name="Johnson J."/>
            <person name="Sharma A."/>
            <person name="Barry K."/>
            <person name="Grigoriev I.V."/>
            <person name="Spatafora J.W."/>
        </authorList>
    </citation>
    <scope>NUCLEOTIDE SEQUENCE [LARGE SCALE GENOMIC DNA]</scope>
    <source>
        <strain evidence="1 2">AM-OR11-056</strain>
    </source>
</reference>
<dbReference type="EMBL" id="LVVM01001583">
    <property type="protein sequence ID" value="OJA18224.1"/>
    <property type="molecule type" value="Genomic_DNA"/>
</dbReference>
<proteinExistence type="predicted"/>